<proteinExistence type="predicted"/>
<name>A0A3E2TT96_9FIRM</name>
<organism evidence="3 4">
    <name type="scientific">Coprococcus catus</name>
    <dbReference type="NCBI Taxonomy" id="116085"/>
    <lineage>
        <taxon>Bacteria</taxon>
        <taxon>Bacillati</taxon>
        <taxon>Bacillota</taxon>
        <taxon>Clostridia</taxon>
        <taxon>Lachnospirales</taxon>
        <taxon>Lachnospiraceae</taxon>
        <taxon>Coprococcus</taxon>
    </lineage>
</organism>
<evidence type="ECO:0000259" key="1">
    <source>
        <dbReference type="Pfam" id="PF09861"/>
    </source>
</evidence>
<dbReference type="Gene3D" id="3.90.226.30">
    <property type="match status" value="1"/>
</dbReference>
<accession>A0A3E2TT96</accession>
<dbReference type="InterPro" id="IPR018657">
    <property type="entry name" value="LarA-like_N"/>
</dbReference>
<dbReference type="PANTHER" id="PTHR33171">
    <property type="entry name" value="LAR_N DOMAIN-CONTAINING PROTEIN"/>
    <property type="match status" value="1"/>
</dbReference>
<dbReference type="InterPro" id="IPR048520">
    <property type="entry name" value="LarA_C"/>
</dbReference>
<dbReference type="Gene3D" id="3.40.50.11440">
    <property type="match status" value="1"/>
</dbReference>
<sequence>MMNNYSLKYGKSEVSFVLDGARSIQMLTENPMNTIEDIHAAFLKAISTDVIESPALDQLVNPEDQITIVISDMTRFWMRQDIICEELVRYLNEVIGIPFEHIVVLIGLGTHHKNTPADQKVLTGAYVYDHVAAVVDHDCDAPDLVDIGTTSYGTRVLINPLSIGRKVICIGGTVHHLMAGYGGGRKSIVPGIAGRETIRHNHAMALDPHCEQSDPRVGPGKFNNNPINEDMREAGALLHPVFGINIVVNSASRHSGLFCGDFDAAWRESCKYVQQCYGLPIKDQADVVFVSCGGFPKDLNFYQGSKSLFNAVRAVKPGGTLVMLAECSEGAGAKDFFDWLTPLREGHLDQSLREAFTIAGYIFYAACENIRKANILLLAGPKLDARIVNDMGIRKYDRMEDIMADVDIKGKDVYIIPYGGSVMPQTEADYTRFSTEI</sequence>
<dbReference type="PANTHER" id="PTHR33171:SF17">
    <property type="entry name" value="LARA-LIKE N-TERMINAL DOMAIN-CONTAINING PROTEIN"/>
    <property type="match status" value="1"/>
</dbReference>
<evidence type="ECO:0000313" key="3">
    <source>
        <dbReference type="EMBL" id="RGB82203.1"/>
    </source>
</evidence>
<dbReference type="EMBL" id="QVEP01000002">
    <property type="protein sequence ID" value="RGB82203.1"/>
    <property type="molecule type" value="Genomic_DNA"/>
</dbReference>
<evidence type="ECO:0000313" key="4">
    <source>
        <dbReference type="Proteomes" id="UP000260773"/>
    </source>
</evidence>
<feature type="domain" description="Lactate racemase C-terminal" evidence="2">
    <location>
        <begin position="283"/>
        <end position="422"/>
    </location>
</feature>
<gene>
    <name evidence="3" type="primary">larA</name>
    <name evidence="3" type="ORF">DW070_01395</name>
</gene>
<dbReference type="Proteomes" id="UP000260773">
    <property type="component" value="Unassembled WGS sequence"/>
</dbReference>
<dbReference type="InterPro" id="IPR043166">
    <property type="entry name" value="LarA-like_C"/>
</dbReference>
<reference evidence="3 4" key="1">
    <citation type="submission" date="2018-08" db="EMBL/GenBank/DDBJ databases">
        <title>A genome reference for cultivated species of the human gut microbiota.</title>
        <authorList>
            <person name="Zou Y."/>
            <person name="Xue W."/>
            <person name="Luo G."/>
        </authorList>
    </citation>
    <scope>NUCLEOTIDE SEQUENCE [LARGE SCALE GENOMIC DNA]</scope>
    <source>
        <strain evidence="3 4">AF45-17</strain>
    </source>
</reference>
<dbReference type="NCBIfam" id="NF033504">
    <property type="entry name" value="Ni_dep_LarA"/>
    <property type="match status" value="1"/>
</dbReference>
<dbReference type="RefSeq" id="WP_117526705.1">
    <property type="nucleotide sequence ID" value="NZ_JAQCWV010000016.1"/>
</dbReference>
<evidence type="ECO:0000259" key="2">
    <source>
        <dbReference type="Pfam" id="PF21113"/>
    </source>
</evidence>
<comment type="caution">
    <text evidence="3">The sequence shown here is derived from an EMBL/GenBank/DDBJ whole genome shotgun (WGS) entry which is preliminary data.</text>
</comment>
<protein>
    <submittedName>
        <fullName evidence="3">Nickel-dependent lactate racemase</fullName>
    </submittedName>
</protein>
<feature type="domain" description="LarA-like N-terminal" evidence="1">
    <location>
        <begin position="9"/>
        <end position="208"/>
    </location>
</feature>
<dbReference type="Pfam" id="PF09861">
    <property type="entry name" value="Lar_N"/>
    <property type="match status" value="1"/>
</dbReference>
<dbReference type="GO" id="GO:0050043">
    <property type="term" value="F:lactate racemase activity"/>
    <property type="evidence" value="ECO:0007669"/>
    <property type="project" value="InterPro"/>
</dbReference>
<dbReference type="AlphaFoldDB" id="A0A3E2TT96"/>
<dbReference type="InterPro" id="IPR048068">
    <property type="entry name" value="LarA-like"/>
</dbReference>
<dbReference type="InterPro" id="IPR047926">
    <property type="entry name" value="Ni_dep_LarA"/>
</dbReference>
<dbReference type="Pfam" id="PF21113">
    <property type="entry name" value="LarA_C"/>
    <property type="match status" value="1"/>
</dbReference>